<accession>A0AAX3M6K7</accession>
<sequence>MSRIKQCLRLFEQLSSIIEENGFSILKEYEQASTLVQGMSERIMYYQGLKDGFKLHQELWNSE</sequence>
<evidence type="ECO:0000313" key="2">
    <source>
        <dbReference type="Proteomes" id="UP001220509"/>
    </source>
</evidence>
<gene>
    <name evidence="1" type="ORF">PQ456_10005</name>
</gene>
<evidence type="ECO:0000313" key="1">
    <source>
        <dbReference type="EMBL" id="WCT57821.1"/>
    </source>
</evidence>
<keyword evidence="2" id="KW-1185">Reference proteome</keyword>
<dbReference type="Proteomes" id="UP001220509">
    <property type="component" value="Chromosome"/>
</dbReference>
<reference evidence="1 2" key="1">
    <citation type="submission" date="2023-02" db="EMBL/GenBank/DDBJ databases">
        <title>Genome sequence of Paenibacillus kyungheensis KACC 18744.</title>
        <authorList>
            <person name="Kim S."/>
            <person name="Heo J."/>
            <person name="Kwon S.-W."/>
        </authorList>
    </citation>
    <scope>NUCLEOTIDE SEQUENCE [LARGE SCALE GENOMIC DNA]</scope>
    <source>
        <strain evidence="1 2">KACC 18744</strain>
    </source>
</reference>
<proteinExistence type="predicted"/>
<protein>
    <recommendedName>
        <fullName evidence="3">Spo0E like sporulation regulatory protein</fullName>
    </recommendedName>
</protein>
<dbReference type="RefSeq" id="WP_273615983.1">
    <property type="nucleotide sequence ID" value="NZ_CP117416.1"/>
</dbReference>
<dbReference type="KEGG" id="pka:PQ456_10005"/>
<organism evidence="1 2">
    <name type="scientific">Paenibacillus kyungheensis</name>
    <dbReference type="NCBI Taxonomy" id="1452732"/>
    <lineage>
        <taxon>Bacteria</taxon>
        <taxon>Bacillati</taxon>
        <taxon>Bacillota</taxon>
        <taxon>Bacilli</taxon>
        <taxon>Bacillales</taxon>
        <taxon>Paenibacillaceae</taxon>
        <taxon>Paenibacillus</taxon>
    </lineage>
</organism>
<dbReference type="EMBL" id="CP117416">
    <property type="protein sequence ID" value="WCT57821.1"/>
    <property type="molecule type" value="Genomic_DNA"/>
</dbReference>
<dbReference type="AlphaFoldDB" id="A0AAX3M6K7"/>
<name>A0AAX3M6K7_9BACL</name>
<evidence type="ECO:0008006" key="3">
    <source>
        <dbReference type="Google" id="ProtNLM"/>
    </source>
</evidence>